<dbReference type="InterPro" id="IPR045032">
    <property type="entry name" value="PEL"/>
</dbReference>
<reference evidence="11" key="1">
    <citation type="submission" date="2023-02" db="EMBL/GenBank/DDBJ databases">
        <title>Genome of toxic invasive species Heracleum sosnowskyi carries increased number of genes despite the absence of recent whole-genome duplications.</title>
        <authorList>
            <person name="Schelkunov M."/>
            <person name="Shtratnikova V."/>
            <person name="Makarenko M."/>
            <person name="Klepikova A."/>
            <person name="Omelchenko D."/>
            <person name="Novikova G."/>
            <person name="Obukhova E."/>
            <person name="Bogdanov V."/>
            <person name="Penin A."/>
            <person name="Logacheva M."/>
        </authorList>
    </citation>
    <scope>NUCLEOTIDE SEQUENCE</scope>
    <source>
        <strain evidence="11">Hsosn_3</strain>
        <tissue evidence="11">Leaf</tissue>
    </source>
</reference>
<dbReference type="InterPro" id="IPR011050">
    <property type="entry name" value="Pectin_lyase_fold/virulence"/>
</dbReference>
<dbReference type="EMBL" id="JAUIZM010000001">
    <property type="protein sequence ID" value="KAK1404969.1"/>
    <property type="molecule type" value="Genomic_DNA"/>
</dbReference>
<evidence type="ECO:0000313" key="11">
    <source>
        <dbReference type="EMBL" id="KAK1404969.1"/>
    </source>
</evidence>
<evidence type="ECO:0000259" key="10">
    <source>
        <dbReference type="SMART" id="SM00656"/>
    </source>
</evidence>
<comment type="caution">
    <text evidence="11">The sequence shown here is derived from an EMBL/GenBank/DDBJ whole genome shotgun (WGS) entry which is preliminary data.</text>
</comment>
<evidence type="ECO:0000256" key="9">
    <source>
        <dbReference type="RuleBase" id="RU361123"/>
    </source>
</evidence>
<dbReference type="PRINTS" id="PR00807">
    <property type="entry name" value="AMBALLERGEN"/>
</dbReference>
<evidence type="ECO:0000256" key="1">
    <source>
        <dbReference type="ARBA" id="ARBA00000695"/>
    </source>
</evidence>
<comment type="pathway">
    <text evidence="2 9">Glycan metabolism; pectin degradation; 2-dehydro-3-deoxy-D-gluconate from pectin: step 2/5.</text>
</comment>
<reference evidence="11" key="2">
    <citation type="submission" date="2023-05" db="EMBL/GenBank/DDBJ databases">
        <authorList>
            <person name="Schelkunov M.I."/>
        </authorList>
    </citation>
    <scope>NUCLEOTIDE SEQUENCE</scope>
    <source>
        <strain evidence="11">Hsosn_3</strain>
        <tissue evidence="11">Leaf</tissue>
    </source>
</reference>
<dbReference type="InterPro" id="IPR012334">
    <property type="entry name" value="Pectin_lyas_fold"/>
</dbReference>
<evidence type="ECO:0000256" key="2">
    <source>
        <dbReference type="ARBA" id="ARBA00005220"/>
    </source>
</evidence>
<dbReference type="InterPro" id="IPR018082">
    <property type="entry name" value="AmbAllergen"/>
</dbReference>
<comment type="cofactor">
    <cofactor evidence="9">
        <name>Ca(2+)</name>
        <dbReference type="ChEBI" id="CHEBI:29108"/>
    </cofactor>
    <text evidence="9">Binds 1 Ca(2+) ion. Required for its activity.</text>
</comment>
<comment type="similarity">
    <text evidence="3 9">Belongs to the polysaccharide lyase 1 family.</text>
</comment>
<dbReference type="SMART" id="SM00656">
    <property type="entry name" value="Amb_all"/>
    <property type="match status" value="1"/>
</dbReference>
<comment type="catalytic activity">
    <reaction evidence="1 9">
        <text>Eliminative cleavage of (1-&gt;4)-alpha-D-galacturonan to give oligosaccharides with 4-deoxy-alpha-D-galact-4-enuronosyl groups at their non-reducing ends.</text>
        <dbReference type="EC" id="4.2.2.2"/>
    </reaction>
</comment>
<dbReference type="GO" id="GO:0046872">
    <property type="term" value="F:metal ion binding"/>
    <property type="evidence" value="ECO:0007669"/>
    <property type="project" value="UniProtKB-KW"/>
</dbReference>
<keyword evidence="8 9" id="KW-0456">Lyase</keyword>
<gene>
    <name evidence="11" type="ORF">POM88_004574</name>
</gene>
<accession>A0AAD8JK59</accession>
<protein>
    <recommendedName>
        <fullName evidence="4 9">Pectate lyase</fullName>
        <ecNumber evidence="4 9">4.2.2.2</ecNumber>
    </recommendedName>
</protein>
<dbReference type="SUPFAM" id="SSF51126">
    <property type="entry name" value="Pectin lyase-like"/>
    <property type="match status" value="1"/>
</dbReference>
<name>A0AAD8JK59_9APIA</name>
<evidence type="ECO:0000313" key="12">
    <source>
        <dbReference type="Proteomes" id="UP001237642"/>
    </source>
</evidence>
<dbReference type="Gene3D" id="2.160.20.10">
    <property type="entry name" value="Single-stranded right-handed beta-helix, Pectin lyase-like"/>
    <property type="match status" value="1"/>
</dbReference>
<evidence type="ECO:0000256" key="3">
    <source>
        <dbReference type="ARBA" id="ARBA00010980"/>
    </source>
</evidence>
<evidence type="ECO:0000256" key="5">
    <source>
        <dbReference type="ARBA" id="ARBA00022723"/>
    </source>
</evidence>
<dbReference type="Pfam" id="PF00544">
    <property type="entry name" value="Pectate_lyase_4"/>
    <property type="match status" value="1"/>
</dbReference>
<dbReference type="FunFam" id="2.160.20.10:FF:000009">
    <property type="entry name" value="Pectate lyase"/>
    <property type="match status" value="1"/>
</dbReference>
<evidence type="ECO:0000256" key="7">
    <source>
        <dbReference type="ARBA" id="ARBA00022837"/>
    </source>
</evidence>
<dbReference type="PANTHER" id="PTHR31683:SF18">
    <property type="entry name" value="PECTATE LYASE 21-RELATED"/>
    <property type="match status" value="1"/>
</dbReference>
<dbReference type="EC" id="4.2.2.2" evidence="4 9"/>
<dbReference type="PANTHER" id="PTHR31683">
    <property type="entry name" value="PECTATE LYASE 18-RELATED"/>
    <property type="match status" value="1"/>
</dbReference>
<keyword evidence="6" id="KW-0732">Signal</keyword>
<dbReference type="InterPro" id="IPR002022">
    <property type="entry name" value="Pec_lyase"/>
</dbReference>
<organism evidence="11 12">
    <name type="scientific">Heracleum sosnowskyi</name>
    <dbReference type="NCBI Taxonomy" id="360622"/>
    <lineage>
        <taxon>Eukaryota</taxon>
        <taxon>Viridiplantae</taxon>
        <taxon>Streptophyta</taxon>
        <taxon>Embryophyta</taxon>
        <taxon>Tracheophyta</taxon>
        <taxon>Spermatophyta</taxon>
        <taxon>Magnoliopsida</taxon>
        <taxon>eudicotyledons</taxon>
        <taxon>Gunneridae</taxon>
        <taxon>Pentapetalae</taxon>
        <taxon>asterids</taxon>
        <taxon>campanulids</taxon>
        <taxon>Apiales</taxon>
        <taxon>Apiaceae</taxon>
        <taxon>Apioideae</taxon>
        <taxon>apioid superclade</taxon>
        <taxon>Tordylieae</taxon>
        <taxon>Tordyliinae</taxon>
        <taxon>Heracleum</taxon>
    </lineage>
</organism>
<evidence type="ECO:0000256" key="6">
    <source>
        <dbReference type="ARBA" id="ARBA00022729"/>
    </source>
</evidence>
<dbReference type="AlphaFoldDB" id="A0AAD8JK59"/>
<keyword evidence="7 9" id="KW-0106">Calcium</keyword>
<evidence type="ECO:0000256" key="8">
    <source>
        <dbReference type="ARBA" id="ARBA00023239"/>
    </source>
</evidence>
<feature type="domain" description="Pectate lyase" evidence="10">
    <location>
        <begin position="213"/>
        <end position="411"/>
    </location>
</feature>
<proteinExistence type="inferred from homology"/>
<evidence type="ECO:0000256" key="4">
    <source>
        <dbReference type="ARBA" id="ARBA00012272"/>
    </source>
</evidence>
<dbReference type="Proteomes" id="UP001237642">
    <property type="component" value="Unassembled WGS sequence"/>
</dbReference>
<dbReference type="GO" id="GO:0030570">
    <property type="term" value="F:pectate lyase activity"/>
    <property type="evidence" value="ECO:0007669"/>
    <property type="project" value="UniProtKB-EC"/>
</dbReference>
<keyword evidence="5 9" id="KW-0479">Metal-binding</keyword>
<keyword evidence="12" id="KW-1185">Reference proteome</keyword>
<sequence length="489" mass="54338">MAEIKRSGASAVSLSSDFAEIESFLGDEIETFLGFLASESSESDEVDEDRYKECLYEKTCGVAVDKRLVMAIFLISWLQGKKYHFPLSMSAFYLLSVIILFCASLTSARPHVQVSEGIRWSSMKNASDATGTESCRTGNPIDDCWRCDPNWESNRRMLADCAVGFGRNAVGGRDGEIYVVTDSEDDDPKNPSPGTLRHAVIQDEPLWIIFDRDMVITLKDELIMNSYKTIDGRGADVAISSGPCITIQSVTNIIIHGIYIHDCVPSIANSTVIDGPDHYELRGAADGDGISIFAGRDIWIDHCTLTNCKDGLIDVVYGSTAITISNNYMFDHNEVMLLGHHDDFLPDKDMQVTIAFNYFGEGLVQRIPRCRHGYFHIVNNVYTGWKMYAVGGSASPTINSQGNLFIASDNNFTKEVTKRDNTKGYQEWKDWNWRSEGDEMQNGAYFRTSGEQTPKSYAKASSLVARPASEITKIIPTAGVLECKIDQHC</sequence>